<evidence type="ECO:0000313" key="1">
    <source>
        <dbReference type="EMBL" id="ADO35628.1"/>
    </source>
</evidence>
<dbReference type="Proteomes" id="UP000006873">
    <property type="component" value="Chromosome"/>
</dbReference>
<name>E3GIZ3_9FIRM</name>
<proteinExistence type="predicted"/>
<dbReference type="AlphaFoldDB" id="E3GIZ3"/>
<accession>E3GIZ3</accession>
<dbReference type="HOGENOM" id="CLU_3183805_0_0_9"/>
<evidence type="ECO:0000313" key="2">
    <source>
        <dbReference type="Proteomes" id="UP000006873"/>
    </source>
</evidence>
<dbReference type="EMBL" id="CP002273">
    <property type="protein sequence ID" value="ADO35628.1"/>
    <property type="molecule type" value="Genomic_DNA"/>
</dbReference>
<organism evidence="1 2">
    <name type="scientific">Eubacterium callanderi</name>
    <dbReference type="NCBI Taxonomy" id="53442"/>
    <lineage>
        <taxon>Bacteria</taxon>
        <taxon>Bacillati</taxon>
        <taxon>Bacillota</taxon>
        <taxon>Clostridia</taxon>
        <taxon>Eubacteriales</taxon>
        <taxon>Eubacteriaceae</taxon>
        <taxon>Eubacterium</taxon>
    </lineage>
</organism>
<protein>
    <submittedName>
        <fullName evidence="1">Uncharacterized protein</fullName>
    </submittedName>
</protein>
<reference evidence="1 2" key="2">
    <citation type="journal article" date="2011" name="J. Bacteriol.">
        <title>Complete genome sequence of a carbon monoxide-utilizing acetogen, Eubacterium limosum KIST612.</title>
        <authorList>
            <person name="Roh H."/>
            <person name="Ko H.J."/>
            <person name="Kim D."/>
            <person name="Choi D.G."/>
            <person name="Park S."/>
            <person name="Kim S."/>
            <person name="Chang I.S."/>
            <person name="Choi I.G."/>
        </authorList>
    </citation>
    <scope>NUCLEOTIDE SEQUENCE [LARGE SCALE GENOMIC DNA]</scope>
    <source>
        <strain evidence="1 2">KIST612</strain>
    </source>
</reference>
<reference key="1">
    <citation type="submission" date="2010-09" db="EMBL/GenBank/DDBJ databases">
        <authorList>
            <person name="Roh H."/>
            <person name="Ko H.-J."/>
            <person name="Kim D."/>
            <person name="Choi D.G."/>
            <person name="Park S."/>
            <person name="Kim S."/>
            <person name="Kim K.H."/>
            <person name="Chang I.S."/>
            <person name="Choi I.-G."/>
        </authorList>
    </citation>
    <scope>NUCLEOTIDE SEQUENCE</scope>
    <source>
        <strain>KIST612</strain>
    </source>
</reference>
<keyword evidence="2" id="KW-1185">Reference proteome</keyword>
<gene>
    <name evidence="1" type="ordered locus">ELI_0612</name>
</gene>
<sequence length="46" mass="5460">MISHAKSFLFIAKSSLHPKDNIFIVLYFLKWHLSIRNFKAALFYCV</sequence>
<dbReference type="KEGG" id="elm:ELI_0612"/>